<name>A0A0S6UCE6_NEOTH</name>
<dbReference type="InterPro" id="IPR029787">
    <property type="entry name" value="Nucleotide_cyclase"/>
</dbReference>
<reference evidence="10" key="1">
    <citation type="journal article" date="2014" name="Gene">
        <title>Genome-guided analysis of transformation efficiency and carbon dioxide assimilation by Moorella thermoacetica Y72.</title>
        <authorList>
            <person name="Tsukahara K."/>
            <person name="Kita A."/>
            <person name="Nakashimada Y."/>
            <person name="Hoshino T."/>
            <person name="Murakami K."/>
        </authorList>
    </citation>
    <scope>NUCLEOTIDE SEQUENCE [LARGE SCALE GENOMIC DNA]</scope>
    <source>
        <strain evidence="10">Y72</strain>
    </source>
</reference>
<keyword evidence="2 8" id="KW-0597">Phosphoprotein</keyword>
<feature type="modified residue" description="4-aspartylphosphate" evidence="8">
    <location>
        <position position="59"/>
    </location>
</feature>
<proteinExistence type="predicted"/>
<dbReference type="SUPFAM" id="SSF55073">
    <property type="entry name" value="Nucleotide cyclase"/>
    <property type="match status" value="1"/>
</dbReference>
<dbReference type="Gene3D" id="3.40.50.2300">
    <property type="match status" value="1"/>
</dbReference>
<keyword evidence="3" id="KW-0902">Two-component regulatory system</keyword>
<evidence type="ECO:0000256" key="7">
    <source>
        <dbReference type="ARBA" id="ARBA00024867"/>
    </source>
</evidence>
<dbReference type="AlphaFoldDB" id="A0A0S6UCE6"/>
<dbReference type="RefSeq" id="WP_025774119.1">
    <property type="nucleotide sequence ID" value="NZ_DF238840.1"/>
</dbReference>
<evidence type="ECO:0000256" key="8">
    <source>
        <dbReference type="PROSITE-ProRule" id="PRU00169"/>
    </source>
</evidence>
<accession>A0A0S6UCE6</accession>
<evidence type="ECO:0000256" key="6">
    <source>
        <dbReference type="ARBA" id="ARBA00023163"/>
    </source>
</evidence>
<feature type="domain" description="Response regulatory" evidence="9">
    <location>
        <begin position="8"/>
        <end position="126"/>
    </location>
</feature>
<keyword evidence="4" id="KW-0805">Transcription regulation</keyword>
<dbReference type="EMBL" id="DF238840">
    <property type="protein sequence ID" value="GAF26405.1"/>
    <property type="molecule type" value="Genomic_DNA"/>
</dbReference>
<comment type="function">
    <text evidence="7">May play the central regulatory role in sporulation. It may be an element of the effector pathway responsible for the activation of sporulation genes in response to nutritional stress. Spo0A may act in concert with spo0H (a sigma factor) to control the expression of some genes that are critical to the sporulation process.</text>
</comment>
<protein>
    <recommendedName>
        <fullName evidence="1">Stage 0 sporulation protein A homolog</fullName>
    </recommendedName>
</protein>
<dbReference type="CDD" id="cd00156">
    <property type="entry name" value="REC"/>
    <property type="match status" value="1"/>
</dbReference>
<dbReference type="SMART" id="SM00448">
    <property type="entry name" value="REC"/>
    <property type="match status" value="1"/>
</dbReference>
<dbReference type="GO" id="GO:0000156">
    <property type="term" value="F:phosphorelay response regulator activity"/>
    <property type="evidence" value="ECO:0007669"/>
    <property type="project" value="TreeGrafter"/>
</dbReference>
<evidence type="ECO:0000256" key="3">
    <source>
        <dbReference type="ARBA" id="ARBA00023012"/>
    </source>
</evidence>
<dbReference type="InterPro" id="IPR001789">
    <property type="entry name" value="Sig_transdc_resp-reg_receiver"/>
</dbReference>
<evidence type="ECO:0000256" key="5">
    <source>
        <dbReference type="ARBA" id="ARBA00023125"/>
    </source>
</evidence>
<organism evidence="10">
    <name type="scientific">Moorella thermoacetica Y72</name>
    <dbReference type="NCBI Taxonomy" id="1325331"/>
    <lineage>
        <taxon>Bacteria</taxon>
        <taxon>Bacillati</taxon>
        <taxon>Bacillota</taxon>
        <taxon>Clostridia</taxon>
        <taxon>Neomoorellales</taxon>
        <taxon>Neomoorellaceae</taxon>
        <taxon>Neomoorella</taxon>
    </lineage>
</organism>
<sequence length="270" mass="29591">MLALPEKSVLLVEDSTLTRFSSRRVLEERGYLVDEAASGQEALVKARGKGEPYDLVILDIHLPGMDGLAVLENLKRLPEYRYVPVMVVTIESNVAVVKKAIDLGAVEYLCKPYSVEELVRRVEKLIGPGARREATPAELLHKVLRNEINRASRGALNVALVLARSEGLGKGKIVECARQARRRLREIDTVIELSKSTLALVLPHTGKEGAQVVITKLAGLLPGTWSYGVAVYPDNGKDGEELFAYAEASLKECWEKKNPGAPAQQQALDT</sequence>
<dbReference type="SUPFAM" id="SSF52172">
    <property type="entry name" value="CheY-like"/>
    <property type="match status" value="1"/>
</dbReference>
<keyword evidence="6" id="KW-0804">Transcription</keyword>
<dbReference type="GO" id="GO:0000976">
    <property type="term" value="F:transcription cis-regulatory region binding"/>
    <property type="evidence" value="ECO:0007669"/>
    <property type="project" value="TreeGrafter"/>
</dbReference>
<dbReference type="InterPro" id="IPR011006">
    <property type="entry name" value="CheY-like_superfamily"/>
</dbReference>
<dbReference type="Pfam" id="PF00072">
    <property type="entry name" value="Response_reg"/>
    <property type="match status" value="1"/>
</dbReference>
<evidence type="ECO:0000256" key="1">
    <source>
        <dbReference type="ARBA" id="ARBA00018672"/>
    </source>
</evidence>
<evidence type="ECO:0000313" key="10">
    <source>
        <dbReference type="EMBL" id="GAF26405.1"/>
    </source>
</evidence>
<dbReference type="InterPro" id="IPR039420">
    <property type="entry name" value="WalR-like"/>
</dbReference>
<evidence type="ECO:0000256" key="2">
    <source>
        <dbReference type="ARBA" id="ARBA00022553"/>
    </source>
</evidence>
<dbReference type="PANTHER" id="PTHR48111:SF1">
    <property type="entry name" value="TWO-COMPONENT RESPONSE REGULATOR ORR33"/>
    <property type="match status" value="1"/>
</dbReference>
<dbReference type="Proteomes" id="UP000063718">
    <property type="component" value="Unassembled WGS sequence"/>
</dbReference>
<dbReference type="InterPro" id="IPR043128">
    <property type="entry name" value="Rev_trsase/Diguanyl_cyclase"/>
</dbReference>
<dbReference type="PROSITE" id="PS50110">
    <property type="entry name" value="RESPONSE_REGULATORY"/>
    <property type="match status" value="1"/>
</dbReference>
<dbReference type="GO" id="GO:0005829">
    <property type="term" value="C:cytosol"/>
    <property type="evidence" value="ECO:0007669"/>
    <property type="project" value="TreeGrafter"/>
</dbReference>
<dbReference type="Gene3D" id="3.30.70.270">
    <property type="match status" value="1"/>
</dbReference>
<gene>
    <name evidence="10" type="ORF">MTY_1745</name>
</gene>
<dbReference type="GO" id="GO:0032993">
    <property type="term" value="C:protein-DNA complex"/>
    <property type="evidence" value="ECO:0007669"/>
    <property type="project" value="TreeGrafter"/>
</dbReference>
<dbReference type="PANTHER" id="PTHR48111">
    <property type="entry name" value="REGULATOR OF RPOS"/>
    <property type="match status" value="1"/>
</dbReference>
<dbReference type="GO" id="GO:0006355">
    <property type="term" value="P:regulation of DNA-templated transcription"/>
    <property type="evidence" value="ECO:0007669"/>
    <property type="project" value="TreeGrafter"/>
</dbReference>
<evidence type="ECO:0000256" key="4">
    <source>
        <dbReference type="ARBA" id="ARBA00023015"/>
    </source>
</evidence>
<keyword evidence="5" id="KW-0238">DNA-binding</keyword>
<evidence type="ECO:0000259" key="9">
    <source>
        <dbReference type="PROSITE" id="PS50110"/>
    </source>
</evidence>